<dbReference type="AlphaFoldDB" id="A0A5N6U8N4"/>
<evidence type="ECO:0000313" key="2">
    <source>
        <dbReference type="EMBL" id="KAE8154977.1"/>
    </source>
</evidence>
<keyword evidence="1" id="KW-1133">Transmembrane helix</keyword>
<keyword evidence="1" id="KW-0472">Membrane</keyword>
<gene>
    <name evidence="2" type="ORF">BDV25DRAFT_64121</name>
</gene>
<sequence>MPKWNSVRVAENSAAIFETLIGNEHCLCPMGLFVYPKMRRQIKHYSANLITIHARCMPLVLSIIWYSIPSWAKGIVGYGM</sequence>
<reference evidence="2 3" key="1">
    <citation type="submission" date="2019-04" db="EMBL/GenBank/DDBJ databases">
        <title>Friends and foes A comparative genomics study of 23 Aspergillus species from section Flavi.</title>
        <authorList>
            <consortium name="DOE Joint Genome Institute"/>
            <person name="Kjaerbolling I."/>
            <person name="Vesth T."/>
            <person name="Frisvad J.C."/>
            <person name="Nybo J.L."/>
            <person name="Theobald S."/>
            <person name="Kildgaard S."/>
            <person name="Isbrandt T."/>
            <person name="Kuo A."/>
            <person name="Sato A."/>
            <person name="Lyhne E.K."/>
            <person name="Kogle M.E."/>
            <person name="Wiebenga A."/>
            <person name="Kun R.S."/>
            <person name="Lubbers R.J."/>
            <person name="Makela M.R."/>
            <person name="Barry K."/>
            <person name="Chovatia M."/>
            <person name="Clum A."/>
            <person name="Daum C."/>
            <person name="Haridas S."/>
            <person name="He G."/>
            <person name="LaButti K."/>
            <person name="Lipzen A."/>
            <person name="Mondo S."/>
            <person name="Riley R."/>
            <person name="Salamov A."/>
            <person name="Simmons B.A."/>
            <person name="Magnuson J.K."/>
            <person name="Henrissat B."/>
            <person name="Mortensen U.H."/>
            <person name="Larsen T.O."/>
            <person name="Devries R.P."/>
            <person name="Grigoriev I.V."/>
            <person name="Machida M."/>
            <person name="Baker S.E."/>
            <person name="Andersen M.R."/>
        </authorList>
    </citation>
    <scope>NUCLEOTIDE SEQUENCE [LARGE SCALE GENOMIC DNA]</scope>
    <source>
        <strain evidence="2 3">IBT 18842</strain>
    </source>
</reference>
<dbReference type="Proteomes" id="UP000325780">
    <property type="component" value="Unassembled WGS sequence"/>
</dbReference>
<keyword evidence="3" id="KW-1185">Reference proteome</keyword>
<proteinExistence type="predicted"/>
<accession>A0A5N6U8N4</accession>
<dbReference type="EMBL" id="ML742025">
    <property type="protein sequence ID" value="KAE8154977.1"/>
    <property type="molecule type" value="Genomic_DNA"/>
</dbReference>
<keyword evidence="1" id="KW-0812">Transmembrane</keyword>
<evidence type="ECO:0000256" key="1">
    <source>
        <dbReference type="SAM" id="Phobius"/>
    </source>
</evidence>
<evidence type="ECO:0000313" key="3">
    <source>
        <dbReference type="Proteomes" id="UP000325780"/>
    </source>
</evidence>
<organism evidence="2 3">
    <name type="scientific">Aspergillus avenaceus</name>
    <dbReference type="NCBI Taxonomy" id="36643"/>
    <lineage>
        <taxon>Eukaryota</taxon>
        <taxon>Fungi</taxon>
        <taxon>Dikarya</taxon>
        <taxon>Ascomycota</taxon>
        <taxon>Pezizomycotina</taxon>
        <taxon>Eurotiomycetes</taxon>
        <taxon>Eurotiomycetidae</taxon>
        <taxon>Eurotiales</taxon>
        <taxon>Aspergillaceae</taxon>
        <taxon>Aspergillus</taxon>
        <taxon>Aspergillus subgen. Circumdati</taxon>
    </lineage>
</organism>
<protein>
    <submittedName>
        <fullName evidence="2">Uncharacterized protein</fullName>
    </submittedName>
</protein>
<name>A0A5N6U8N4_ASPAV</name>
<feature type="transmembrane region" description="Helical" evidence="1">
    <location>
        <begin position="47"/>
        <end position="68"/>
    </location>
</feature>